<dbReference type="InterPro" id="IPR011059">
    <property type="entry name" value="Metal-dep_hydrolase_composite"/>
</dbReference>
<reference evidence="4 5" key="1">
    <citation type="submission" date="2015-11" db="EMBL/GenBank/DDBJ databases">
        <title>Draft genome sequence of Paramesorhizobium deserti A-3-E, a strain highly resistant to diverse beta-lactam antibiotics.</title>
        <authorList>
            <person name="Lv R."/>
            <person name="Yang X."/>
            <person name="Fang N."/>
            <person name="Guo J."/>
            <person name="Luo X."/>
            <person name="Peng F."/>
            <person name="Yang R."/>
            <person name="Cui Y."/>
            <person name="Fang C."/>
            <person name="Song Y."/>
        </authorList>
    </citation>
    <scope>NUCLEOTIDE SEQUENCE [LARGE SCALE GENOMIC DNA]</scope>
    <source>
        <strain evidence="4 5">A-3-E</strain>
    </source>
</reference>
<evidence type="ECO:0000256" key="1">
    <source>
        <dbReference type="ARBA" id="ARBA00006745"/>
    </source>
</evidence>
<evidence type="ECO:0000256" key="2">
    <source>
        <dbReference type="ARBA" id="ARBA00022801"/>
    </source>
</evidence>
<evidence type="ECO:0000313" key="5">
    <source>
        <dbReference type="Proteomes" id="UP000070107"/>
    </source>
</evidence>
<dbReference type="RefSeq" id="WP_068881958.1">
    <property type="nucleotide sequence ID" value="NZ_LNTU01000012.1"/>
</dbReference>
<dbReference type="Pfam" id="PF01979">
    <property type="entry name" value="Amidohydro_1"/>
    <property type="match status" value="1"/>
</dbReference>
<dbReference type="Proteomes" id="UP000070107">
    <property type="component" value="Unassembled WGS sequence"/>
</dbReference>
<evidence type="ECO:0000313" key="4">
    <source>
        <dbReference type="EMBL" id="KXF77773.1"/>
    </source>
</evidence>
<keyword evidence="2" id="KW-0378">Hydrolase</keyword>
<dbReference type="PANTHER" id="PTHR43794">
    <property type="entry name" value="AMINOHYDROLASE SSNA-RELATED"/>
    <property type="match status" value="1"/>
</dbReference>
<keyword evidence="5" id="KW-1185">Reference proteome</keyword>
<gene>
    <name evidence="4" type="ORF">ATN84_07500</name>
</gene>
<dbReference type="SUPFAM" id="SSF51338">
    <property type="entry name" value="Composite domain of metallo-dependent hydrolases"/>
    <property type="match status" value="1"/>
</dbReference>
<dbReference type="GO" id="GO:0016810">
    <property type="term" value="F:hydrolase activity, acting on carbon-nitrogen (but not peptide) bonds"/>
    <property type="evidence" value="ECO:0007669"/>
    <property type="project" value="InterPro"/>
</dbReference>
<feature type="domain" description="Amidohydrolase-related" evidence="3">
    <location>
        <begin position="233"/>
        <end position="403"/>
    </location>
</feature>
<dbReference type="Gene3D" id="2.30.40.10">
    <property type="entry name" value="Urease, subunit C, domain 1"/>
    <property type="match status" value="1"/>
</dbReference>
<comment type="caution">
    <text evidence="4">The sequence shown here is derived from an EMBL/GenBank/DDBJ whole genome shotgun (WGS) entry which is preliminary data.</text>
</comment>
<comment type="similarity">
    <text evidence="1">Belongs to the metallo-dependent hydrolases superfamily. ATZ/TRZ family.</text>
</comment>
<dbReference type="PANTHER" id="PTHR43794:SF11">
    <property type="entry name" value="AMIDOHYDROLASE-RELATED DOMAIN-CONTAINING PROTEIN"/>
    <property type="match status" value="1"/>
</dbReference>
<dbReference type="InterPro" id="IPR032466">
    <property type="entry name" value="Metal_Hydrolase"/>
</dbReference>
<proteinExistence type="inferred from homology"/>
<dbReference type="InterPro" id="IPR050287">
    <property type="entry name" value="MTA/SAH_deaminase"/>
</dbReference>
<dbReference type="STRING" id="1494590.ATN84_07500"/>
<organism evidence="4 5">
    <name type="scientific">Paramesorhizobium deserti</name>
    <dbReference type="NCBI Taxonomy" id="1494590"/>
    <lineage>
        <taxon>Bacteria</taxon>
        <taxon>Pseudomonadati</taxon>
        <taxon>Pseudomonadota</taxon>
        <taxon>Alphaproteobacteria</taxon>
        <taxon>Hyphomicrobiales</taxon>
        <taxon>Phyllobacteriaceae</taxon>
        <taxon>Paramesorhizobium</taxon>
    </lineage>
</organism>
<accession>A0A135HX67</accession>
<protein>
    <recommendedName>
        <fullName evidence="3">Amidohydrolase-related domain-containing protein</fullName>
    </recommendedName>
</protein>
<dbReference type="Gene3D" id="3.20.20.140">
    <property type="entry name" value="Metal-dependent hydrolases"/>
    <property type="match status" value="1"/>
</dbReference>
<dbReference type="SUPFAM" id="SSF51556">
    <property type="entry name" value="Metallo-dependent hydrolases"/>
    <property type="match status" value="1"/>
</dbReference>
<dbReference type="EMBL" id="LNTU01000012">
    <property type="protein sequence ID" value="KXF77773.1"/>
    <property type="molecule type" value="Genomic_DNA"/>
</dbReference>
<name>A0A135HX67_9HYPH</name>
<dbReference type="OrthoDB" id="9796020at2"/>
<dbReference type="AlphaFoldDB" id="A0A135HX67"/>
<evidence type="ECO:0000259" key="3">
    <source>
        <dbReference type="Pfam" id="PF01979"/>
    </source>
</evidence>
<dbReference type="InterPro" id="IPR006680">
    <property type="entry name" value="Amidohydro-rel"/>
</dbReference>
<sequence>MTSNGSPRTLFKGGTIMTMDPGTSNLAAGDVLIEGDRIAAVGMNLQADGAEVVDAAGCIVMPGFVDAHHHMWLCAMRRLMPDVDDLFAYIDVVAETLGAHYRPLDMYLSTKLTALASIDAGITTIIDACHSSRSPEHTDAALDALEDSGIRALHMVGAAMDKKASAAHLPADLNRLAANWNQDGGLVRVGLFGQLNLDWWRVARSLDMRILTEFIGDLAKLGPEFAEPGILGSHNIFNHCTRVPEETWKLFADAGVNVTVNPRSDALFGFDDESFAYQQAVDRGLKPALGIDLDTAFGSDLFGEMHALFGQQRSAMRYRRFRGEENVPAPISAEAVLEAATVNGARAAGLESAVGTLTPGKQADLIMVRTDGVAVFPVTNAIGTIVQAVERSDVDTVMIAGEVRKRAGKLVGVDTAKLAAEVNASRDYLLETSGYRADLFHASASAKTAG</sequence>